<dbReference type="STRING" id="653733.Selin_0282"/>
<dbReference type="Gene3D" id="3.90.550.10">
    <property type="entry name" value="Spore Coat Polysaccharide Biosynthesis Protein SpsA, Chain A"/>
    <property type="match status" value="1"/>
</dbReference>
<organism evidence="1 2">
    <name type="scientific">Desulfurispirillum indicum (strain ATCC BAA-1389 / DSM 22839 / S5)</name>
    <dbReference type="NCBI Taxonomy" id="653733"/>
    <lineage>
        <taxon>Bacteria</taxon>
        <taxon>Pseudomonadati</taxon>
        <taxon>Chrysiogenota</taxon>
        <taxon>Chrysiogenia</taxon>
        <taxon>Chrysiogenales</taxon>
        <taxon>Chrysiogenaceae</taxon>
        <taxon>Desulfurispirillum</taxon>
    </lineage>
</organism>
<dbReference type="KEGG" id="din:Selin_0282"/>
<dbReference type="InterPro" id="IPR029044">
    <property type="entry name" value="Nucleotide-diphossugar_trans"/>
</dbReference>
<reference evidence="1 2" key="1">
    <citation type="submission" date="2010-12" db="EMBL/GenBank/DDBJ databases">
        <title>Complete sequence of Desulfurispirillum indicum S5.</title>
        <authorList>
            <consortium name="US DOE Joint Genome Institute"/>
            <person name="Lucas S."/>
            <person name="Copeland A."/>
            <person name="Lapidus A."/>
            <person name="Cheng J.-F."/>
            <person name="Goodwin L."/>
            <person name="Pitluck S."/>
            <person name="Chertkov O."/>
            <person name="Held B."/>
            <person name="Detter J.C."/>
            <person name="Han C."/>
            <person name="Tapia R."/>
            <person name="Land M."/>
            <person name="Hauser L."/>
            <person name="Kyrpides N."/>
            <person name="Ivanova N."/>
            <person name="Mikhailova N."/>
            <person name="Haggblom M."/>
            <person name="Rauschenbach I."/>
            <person name="Bini E."/>
            <person name="Woyke T."/>
        </authorList>
    </citation>
    <scope>NUCLEOTIDE SEQUENCE [LARGE SCALE GENOMIC DNA]</scope>
    <source>
        <strain evidence="2">ATCC BAA-1389 / DSM 22839 / S5</strain>
    </source>
</reference>
<evidence type="ECO:0000313" key="1">
    <source>
        <dbReference type="EMBL" id="ADU65038.1"/>
    </source>
</evidence>
<dbReference type="InParanoid" id="E6W6N8"/>
<name>E6W6N8_DESIS</name>
<sequence>MKFLDAIKRHIRSLEVRFNRPLLRRQSVYKFVCEWNNGESSLGRLAAARPKLLVTITTHRRPNELSRLIESLAKYKELRMPDCCICVLNDYSEDDYGHPRTLLSQIFGDSSLWLDAKQHMGKSKFWRTHQMIFSVAQAAQCEYLLSLQDDIELASDFVSRLWKVWNATGADVTRRVLYLFSSNDDEENGRWIHFARIAVPDARARRTDWFDMQGFLVDRKGLELLRYWIVPVPKSRWHKKPSESSGVGRQLTRRLRGRAATYQCDPPLIAHGGAASLMNQEARRCNPLDNRAQVFGEE</sequence>
<gene>
    <name evidence="1" type="ordered locus">Selin_0282</name>
</gene>
<dbReference type="SUPFAM" id="SSF53448">
    <property type="entry name" value="Nucleotide-diphospho-sugar transferases"/>
    <property type="match status" value="1"/>
</dbReference>
<dbReference type="RefSeq" id="WP_013504927.1">
    <property type="nucleotide sequence ID" value="NC_014836.1"/>
</dbReference>
<dbReference type="HOGENOM" id="CLU_932940_0_0_0"/>
<accession>E6W6N8</accession>
<evidence type="ECO:0008006" key="3">
    <source>
        <dbReference type="Google" id="ProtNLM"/>
    </source>
</evidence>
<dbReference type="Proteomes" id="UP000002572">
    <property type="component" value="Chromosome"/>
</dbReference>
<dbReference type="EMBL" id="CP002432">
    <property type="protein sequence ID" value="ADU65038.1"/>
    <property type="molecule type" value="Genomic_DNA"/>
</dbReference>
<protein>
    <recommendedName>
        <fullName evidence="3">Glycosyl transferase family 2</fullName>
    </recommendedName>
</protein>
<evidence type="ECO:0000313" key="2">
    <source>
        <dbReference type="Proteomes" id="UP000002572"/>
    </source>
</evidence>
<dbReference type="eggNOG" id="COG1216">
    <property type="taxonomic scope" value="Bacteria"/>
</dbReference>
<keyword evidence="2" id="KW-1185">Reference proteome</keyword>
<dbReference type="AlphaFoldDB" id="E6W6N8"/>
<proteinExistence type="predicted"/>